<dbReference type="KEGG" id="vg:26628715"/>
<sequence>MIIYENGLPVNKSEPKQESKTMLEKVNEFVKAKPLVSLLIAVALGVVGTKVIQSDPLAEKPLLKYRVVYEYNKDYGRDCGELGNGYYWYTQELNEGIIFDHWEASGWCDETESGARALAESAIKNRIETENSKKRVYQAWATKEDSVRFEPLKVIE</sequence>
<evidence type="ECO:0000313" key="1">
    <source>
        <dbReference type="EMBL" id="AJT61230.1"/>
    </source>
</evidence>
<proteinExistence type="predicted"/>
<organism evidence="1 2">
    <name type="scientific">Vibrio phage ValKK3</name>
    <dbReference type="NCBI Taxonomy" id="1610855"/>
    <lineage>
        <taxon>Viruses</taxon>
        <taxon>Duplodnaviria</taxon>
        <taxon>Heunggongvirae</taxon>
        <taxon>Uroviricota</taxon>
        <taxon>Caudoviricetes</taxon>
        <taxon>Pantevenvirales</taxon>
        <taxon>Straboviridae</taxon>
        <taxon>Schizotequatrovirus</taxon>
        <taxon>Schizotequatrovirus valkk3</taxon>
    </lineage>
</organism>
<dbReference type="EMBL" id="KP671755">
    <property type="protein sequence ID" value="AJT61230.1"/>
    <property type="molecule type" value="Genomic_DNA"/>
</dbReference>
<protein>
    <submittedName>
        <fullName evidence="1">Uncharacterized protein</fullName>
    </submittedName>
</protein>
<name>A0A0D4DBH2_9CAUD</name>
<dbReference type="OrthoDB" id="18422at10239"/>
<accession>A0A0D4DBH2</accession>
<dbReference type="RefSeq" id="YP_009201492.1">
    <property type="nucleotide sequence ID" value="NC_028829.1"/>
</dbReference>
<dbReference type="GeneID" id="26628715"/>
<keyword evidence="2" id="KW-1185">Reference proteome</keyword>
<evidence type="ECO:0000313" key="2">
    <source>
        <dbReference type="Proteomes" id="UP000202888"/>
    </source>
</evidence>
<reference evidence="1 2" key="1">
    <citation type="journal article" date="2016" name="Genom Data">
        <title>Complete genome sequence of a giant Vibrio phage ValKK3 infecting Vibrio alginolyticus.</title>
        <authorList>
            <person name="Lal T.M."/>
            <person name="Sano M."/>
            <person name="Hatai K."/>
            <person name="Ransangan J."/>
        </authorList>
    </citation>
    <scope>NUCLEOTIDE SEQUENCE [LARGE SCALE GENOMIC DNA]</scope>
</reference>
<dbReference type="Proteomes" id="UP000202888">
    <property type="component" value="Segment"/>
</dbReference>